<evidence type="ECO:0000313" key="3">
    <source>
        <dbReference type="EMBL" id="KAJ3122172.1"/>
    </source>
</evidence>
<keyword evidence="1" id="KW-0812">Transmembrane</keyword>
<keyword evidence="1" id="KW-0472">Membrane</keyword>
<feature type="transmembrane region" description="Helical" evidence="1">
    <location>
        <begin position="170"/>
        <end position="191"/>
    </location>
</feature>
<accession>A0AAD5T372</accession>
<gene>
    <name evidence="3" type="ORF">HK100_012105</name>
</gene>
<reference evidence="3" key="1">
    <citation type="submission" date="2020-05" db="EMBL/GenBank/DDBJ databases">
        <title>Phylogenomic resolution of chytrid fungi.</title>
        <authorList>
            <person name="Stajich J.E."/>
            <person name="Amses K."/>
            <person name="Simmons R."/>
            <person name="Seto K."/>
            <person name="Myers J."/>
            <person name="Bonds A."/>
            <person name="Quandt C.A."/>
            <person name="Barry K."/>
            <person name="Liu P."/>
            <person name="Grigoriev I."/>
            <person name="Longcore J.E."/>
            <person name="James T.Y."/>
        </authorList>
    </citation>
    <scope>NUCLEOTIDE SEQUENCE</scope>
    <source>
        <strain evidence="3">JEL0513</strain>
    </source>
</reference>
<keyword evidence="4" id="KW-1185">Reference proteome</keyword>
<evidence type="ECO:0000256" key="1">
    <source>
        <dbReference type="SAM" id="Phobius"/>
    </source>
</evidence>
<feature type="signal peptide" evidence="2">
    <location>
        <begin position="1"/>
        <end position="17"/>
    </location>
</feature>
<feature type="chain" id="PRO_5041987973" evidence="2">
    <location>
        <begin position="18"/>
        <end position="254"/>
    </location>
</feature>
<feature type="transmembrane region" description="Helical" evidence="1">
    <location>
        <begin position="60"/>
        <end position="78"/>
    </location>
</feature>
<feature type="transmembrane region" description="Helical" evidence="1">
    <location>
        <begin position="140"/>
        <end position="158"/>
    </location>
</feature>
<protein>
    <submittedName>
        <fullName evidence="3">Uncharacterized protein</fullName>
    </submittedName>
</protein>
<keyword evidence="2" id="KW-0732">Signal</keyword>
<organism evidence="3 4">
    <name type="scientific">Physocladia obscura</name>
    <dbReference type="NCBI Taxonomy" id="109957"/>
    <lineage>
        <taxon>Eukaryota</taxon>
        <taxon>Fungi</taxon>
        <taxon>Fungi incertae sedis</taxon>
        <taxon>Chytridiomycota</taxon>
        <taxon>Chytridiomycota incertae sedis</taxon>
        <taxon>Chytridiomycetes</taxon>
        <taxon>Chytridiales</taxon>
        <taxon>Chytriomycetaceae</taxon>
        <taxon>Physocladia</taxon>
    </lineage>
</organism>
<sequence length="254" mass="26761">MLLLLLPLLGELSRVLTIRPVPVPTRTAVLGLNLDTSRLATAAVLFSLVEVGRVGGTGGIVGSVGWTAAALVLVGGGRTLNLELFLVLWLAQFVGGFVGFAQYEHAHGGFLKRHRVLGAAGAVILHLAVEEYGWLPFAGLPAASAFIGWLFSVTRLVFFGPTLSSSTSSASLLAARLYLCAALVFACFSFYSSPEVAVTVSPFLNSLYQAWLVTVFALENCPTNSLVSLVVFSAAALAIDPACAAMLWCCKIIQ</sequence>
<evidence type="ECO:0000256" key="2">
    <source>
        <dbReference type="SAM" id="SignalP"/>
    </source>
</evidence>
<feature type="transmembrane region" description="Helical" evidence="1">
    <location>
        <begin position="225"/>
        <end position="248"/>
    </location>
</feature>
<evidence type="ECO:0000313" key="4">
    <source>
        <dbReference type="Proteomes" id="UP001211907"/>
    </source>
</evidence>
<proteinExistence type="predicted"/>
<dbReference type="Proteomes" id="UP001211907">
    <property type="component" value="Unassembled WGS sequence"/>
</dbReference>
<dbReference type="EMBL" id="JADGJH010000830">
    <property type="protein sequence ID" value="KAJ3122172.1"/>
    <property type="molecule type" value="Genomic_DNA"/>
</dbReference>
<name>A0AAD5T372_9FUNG</name>
<feature type="transmembrane region" description="Helical" evidence="1">
    <location>
        <begin position="84"/>
        <end position="103"/>
    </location>
</feature>
<dbReference type="AlphaFoldDB" id="A0AAD5T372"/>
<keyword evidence="1" id="KW-1133">Transmembrane helix</keyword>
<comment type="caution">
    <text evidence="3">The sequence shown here is derived from an EMBL/GenBank/DDBJ whole genome shotgun (WGS) entry which is preliminary data.</text>
</comment>